<dbReference type="Proteomes" id="UP000647235">
    <property type="component" value="Unassembled WGS sequence"/>
</dbReference>
<dbReference type="PANTHER" id="PTHR37314">
    <property type="entry name" value="SLR0142 PROTEIN"/>
    <property type="match status" value="1"/>
</dbReference>
<proteinExistence type="predicted"/>
<keyword evidence="1" id="KW-0472">Membrane</keyword>
<evidence type="ECO:0000313" key="3">
    <source>
        <dbReference type="Proteomes" id="UP000647235"/>
    </source>
</evidence>
<feature type="transmembrane region" description="Helical" evidence="1">
    <location>
        <begin position="175"/>
        <end position="196"/>
    </location>
</feature>
<keyword evidence="1" id="KW-1133">Transmembrane helix</keyword>
<organism evidence="2 3">
    <name type="scientific">Dorea hominis</name>
    <dbReference type="NCBI Taxonomy" id="2763040"/>
    <lineage>
        <taxon>Bacteria</taxon>
        <taxon>Bacillati</taxon>
        <taxon>Bacillota</taxon>
        <taxon>Clostridia</taxon>
        <taxon>Lachnospirales</taxon>
        <taxon>Lachnospiraceae</taxon>
        <taxon>Dorea</taxon>
    </lineage>
</organism>
<protein>
    <submittedName>
        <fullName evidence="2">DUF1275 domain-containing protein</fullName>
    </submittedName>
</protein>
<dbReference type="PANTHER" id="PTHR37314:SF4">
    <property type="entry name" value="UPF0700 TRANSMEMBRANE PROTEIN YOAK"/>
    <property type="match status" value="1"/>
</dbReference>
<evidence type="ECO:0000256" key="1">
    <source>
        <dbReference type="SAM" id="Phobius"/>
    </source>
</evidence>
<evidence type="ECO:0000313" key="2">
    <source>
        <dbReference type="EMBL" id="MBC5663719.1"/>
    </source>
</evidence>
<dbReference type="EMBL" id="JACOOY010000001">
    <property type="protein sequence ID" value="MBC5663719.1"/>
    <property type="molecule type" value="Genomic_DNA"/>
</dbReference>
<feature type="transmembrane region" description="Helical" evidence="1">
    <location>
        <begin position="65"/>
        <end position="84"/>
    </location>
</feature>
<dbReference type="InterPro" id="IPR010699">
    <property type="entry name" value="DUF1275"/>
</dbReference>
<accession>A0ABR7ER09</accession>
<sequence length="233" mass="26075">MLQLKRQVSESYFIGLLLAIAGGYLDVYTYISRGGVFANAQTGNIVLLGIHIAQQNFEKITTYTLPILAFMVGVMITEIVKLNFRYSTKIHWRQIVIALEILVLLAVSFVPEGICNDLVNTAVSFVCSMQVESFRAFGGGKKYATTMCTGNLRTATENLFYSGVHRDRKVRNNSLQYYGIIAAFIFGAVISTKLTTGVGTKSVYTVCILLFVVFVLMFIQAEEEEKEEKEKHF</sequence>
<keyword evidence="1" id="KW-0812">Transmembrane</keyword>
<keyword evidence="3" id="KW-1185">Reference proteome</keyword>
<dbReference type="RefSeq" id="WP_117537179.1">
    <property type="nucleotide sequence ID" value="NZ_JACOOY010000001.1"/>
</dbReference>
<name>A0ABR7ER09_9FIRM</name>
<reference evidence="2 3" key="1">
    <citation type="submission" date="2020-08" db="EMBL/GenBank/DDBJ databases">
        <title>Genome public.</title>
        <authorList>
            <person name="Liu C."/>
            <person name="Sun Q."/>
        </authorList>
    </citation>
    <scope>NUCLEOTIDE SEQUENCE [LARGE SCALE GENOMIC DNA]</scope>
    <source>
        <strain evidence="2 3">NSJ-36</strain>
    </source>
</reference>
<dbReference type="Pfam" id="PF06912">
    <property type="entry name" value="DUF1275"/>
    <property type="match status" value="1"/>
</dbReference>
<comment type="caution">
    <text evidence="2">The sequence shown here is derived from an EMBL/GenBank/DDBJ whole genome shotgun (WGS) entry which is preliminary data.</text>
</comment>
<feature type="transmembrane region" description="Helical" evidence="1">
    <location>
        <begin position="202"/>
        <end position="221"/>
    </location>
</feature>
<feature type="transmembrane region" description="Helical" evidence="1">
    <location>
        <begin position="12"/>
        <end position="31"/>
    </location>
</feature>
<gene>
    <name evidence="2" type="ORF">H8S07_00245</name>
</gene>